<sequence length="183" mass="18886">MESPVLTSRQSIPAPPTIRVVVMGVSGAGKSTIGALVADAMGFPFLDGDSLHPMANISKMASGTPLDDDDRAPWLEIVGNELATTTASGIVIACSALKRSYRDAIRAKAPDTIFLHLQGTLEVLSSRLEGRSGHFMPPALLASQLAALEPLAADENAVVIDISAGITDLLAAAVAGIKEAASR</sequence>
<evidence type="ECO:0000313" key="10">
    <source>
        <dbReference type="EMBL" id="MFC4264320.1"/>
    </source>
</evidence>
<dbReference type="EMBL" id="JBHSCQ010000004">
    <property type="protein sequence ID" value="MFC4264320.1"/>
    <property type="molecule type" value="Genomic_DNA"/>
</dbReference>
<comment type="catalytic activity">
    <reaction evidence="8 9">
        <text>D-gluconate + ATP = 6-phospho-D-gluconate + ADP + H(+)</text>
        <dbReference type="Rhea" id="RHEA:19433"/>
        <dbReference type="ChEBI" id="CHEBI:15378"/>
        <dbReference type="ChEBI" id="CHEBI:18391"/>
        <dbReference type="ChEBI" id="CHEBI:30616"/>
        <dbReference type="ChEBI" id="CHEBI:58759"/>
        <dbReference type="ChEBI" id="CHEBI:456216"/>
        <dbReference type="EC" id="2.7.1.12"/>
    </reaction>
</comment>
<dbReference type="NCBIfam" id="TIGR01313">
    <property type="entry name" value="therm_gnt_kin"/>
    <property type="match status" value="1"/>
</dbReference>
<evidence type="ECO:0000313" key="11">
    <source>
        <dbReference type="Proteomes" id="UP001595773"/>
    </source>
</evidence>
<dbReference type="InterPro" id="IPR031322">
    <property type="entry name" value="Shikimate/glucono_kinase"/>
</dbReference>
<gene>
    <name evidence="10" type="ORF">ACFOW9_01745</name>
</gene>
<protein>
    <recommendedName>
        <fullName evidence="3 9">Gluconokinase</fullName>
        <ecNumber evidence="3 9">2.7.1.12</ecNumber>
    </recommendedName>
</protein>
<keyword evidence="4 9" id="KW-0808">Transferase</keyword>
<dbReference type="Proteomes" id="UP001595773">
    <property type="component" value="Unassembled WGS sequence"/>
</dbReference>
<dbReference type="RefSeq" id="WP_230067895.1">
    <property type="nucleotide sequence ID" value="NZ_BAABLL010000001.1"/>
</dbReference>
<evidence type="ECO:0000256" key="7">
    <source>
        <dbReference type="ARBA" id="ARBA00022840"/>
    </source>
</evidence>
<dbReference type="PANTHER" id="PTHR43442:SF3">
    <property type="entry name" value="GLUCONOKINASE-RELATED"/>
    <property type="match status" value="1"/>
</dbReference>
<comment type="caution">
    <text evidence="10">The sequence shown here is derived from an EMBL/GenBank/DDBJ whole genome shotgun (WGS) entry which is preliminary data.</text>
</comment>
<dbReference type="PANTHER" id="PTHR43442">
    <property type="entry name" value="GLUCONOKINASE-RELATED"/>
    <property type="match status" value="1"/>
</dbReference>
<dbReference type="SUPFAM" id="SSF52540">
    <property type="entry name" value="P-loop containing nucleoside triphosphate hydrolases"/>
    <property type="match status" value="1"/>
</dbReference>
<evidence type="ECO:0000256" key="4">
    <source>
        <dbReference type="ARBA" id="ARBA00022679"/>
    </source>
</evidence>
<dbReference type="Gene3D" id="3.40.50.300">
    <property type="entry name" value="P-loop containing nucleotide triphosphate hydrolases"/>
    <property type="match status" value="1"/>
</dbReference>
<keyword evidence="11" id="KW-1185">Reference proteome</keyword>
<evidence type="ECO:0000256" key="1">
    <source>
        <dbReference type="ARBA" id="ARBA00004761"/>
    </source>
</evidence>
<keyword evidence="5 9" id="KW-0547">Nucleotide-binding</keyword>
<comment type="pathway">
    <text evidence="1">Carbohydrate acid metabolism.</text>
</comment>
<evidence type="ECO:0000256" key="8">
    <source>
        <dbReference type="ARBA" id="ARBA00048090"/>
    </source>
</evidence>
<evidence type="ECO:0000256" key="5">
    <source>
        <dbReference type="ARBA" id="ARBA00022741"/>
    </source>
</evidence>
<keyword evidence="6 9" id="KW-0418">Kinase</keyword>
<comment type="similarity">
    <text evidence="2 9">Belongs to the gluconokinase GntK/GntV family.</text>
</comment>
<evidence type="ECO:0000256" key="3">
    <source>
        <dbReference type="ARBA" id="ARBA00012054"/>
    </source>
</evidence>
<dbReference type="Pfam" id="PF01202">
    <property type="entry name" value="SKI"/>
    <property type="match status" value="1"/>
</dbReference>
<evidence type="ECO:0000256" key="2">
    <source>
        <dbReference type="ARBA" id="ARBA00008420"/>
    </source>
</evidence>
<proteinExistence type="inferred from homology"/>
<dbReference type="InterPro" id="IPR006001">
    <property type="entry name" value="Therm_gnt_kin"/>
</dbReference>
<organism evidence="10 11">
    <name type="scientific">Arthrobacter cryoconiti</name>
    <dbReference type="NCBI Taxonomy" id="748907"/>
    <lineage>
        <taxon>Bacteria</taxon>
        <taxon>Bacillati</taxon>
        <taxon>Actinomycetota</taxon>
        <taxon>Actinomycetes</taxon>
        <taxon>Micrococcales</taxon>
        <taxon>Micrococcaceae</taxon>
        <taxon>Arthrobacter</taxon>
    </lineage>
</organism>
<dbReference type="EC" id="2.7.1.12" evidence="3 9"/>
<keyword evidence="7 9" id="KW-0067">ATP-binding</keyword>
<reference evidence="11" key="1">
    <citation type="journal article" date="2019" name="Int. J. Syst. Evol. Microbiol.">
        <title>The Global Catalogue of Microorganisms (GCM) 10K type strain sequencing project: providing services to taxonomists for standard genome sequencing and annotation.</title>
        <authorList>
            <consortium name="The Broad Institute Genomics Platform"/>
            <consortium name="The Broad Institute Genome Sequencing Center for Infectious Disease"/>
            <person name="Wu L."/>
            <person name="Ma J."/>
        </authorList>
    </citation>
    <scope>NUCLEOTIDE SEQUENCE [LARGE SCALE GENOMIC DNA]</scope>
    <source>
        <strain evidence="11">CGMCC 1.10698</strain>
    </source>
</reference>
<evidence type="ECO:0000256" key="6">
    <source>
        <dbReference type="ARBA" id="ARBA00022777"/>
    </source>
</evidence>
<dbReference type="CDD" id="cd02021">
    <property type="entry name" value="GntK"/>
    <property type="match status" value="1"/>
</dbReference>
<accession>A0ABV8QVN8</accession>
<dbReference type="InterPro" id="IPR027417">
    <property type="entry name" value="P-loop_NTPase"/>
</dbReference>
<evidence type="ECO:0000256" key="9">
    <source>
        <dbReference type="RuleBase" id="RU363066"/>
    </source>
</evidence>
<name>A0ABV8QVN8_9MICC</name>